<accession>A0A7D3XCX7</accession>
<dbReference type="SUPFAM" id="SSF51206">
    <property type="entry name" value="cAMP-binding domain-like"/>
    <property type="match status" value="1"/>
</dbReference>
<proteinExistence type="predicted"/>
<dbReference type="RefSeq" id="WP_173215179.1">
    <property type="nucleotide sequence ID" value="NZ_CP053921.1"/>
</dbReference>
<dbReference type="GO" id="GO:0005829">
    <property type="term" value="C:cytosol"/>
    <property type="evidence" value="ECO:0007669"/>
    <property type="project" value="TreeGrafter"/>
</dbReference>
<dbReference type="SMART" id="SM00419">
    <property type="entry name" value="HTH_CRP"/>
    <property type="match status" value="1"/>
</dbReference>
<dbReference type="GO" id="GO:0003677">
    <property type="term" value="F:DNA binding"/>
    <property type="evidence" value="ECO:0007669"/>
    <property type="project" value="UniProtKB-KW"/>
</dbReference>
<dbReference type="InterPro" id="IPR018490">
    <property type="entry name" value="cNMP-bd_dom_sf"/>
</dbReference>
<keyword evidence="1" id="KW-0805">Transcription regulation</keyword>
<dbReference type="AlphaFoldDB" id="A0A7D3XCX7"/>
<dbReference type="KEGG" id="emv:HQR01_12500"/>
<keyword evidence="3" id="KW-0804">Transcription</keyword>
<dbReference type="SUPFAM" id="SSF46785">
    <property type="entry name" value="Winged helix' DNA-binding domain"/>
    <property type="match status" value="1"/>
</dbReference>
<evidence type="ECO:0000313" key="5">
    <source>
        <dbReference type="EMBL" id="QKG72120.1"/>
    </source>
</evidence>
<keyword evidence="2" id="KW-0238">DNA-binding</keyword>
<dbReference type="Proteomes" id="UP000504693">
    <property type="component" value="Chromosome"/>
</dbReference>
<evidence type="ECO:0000256" key="2">
    <source>
        <dbReference type="ARBA" id="ARBA00023125"/>
    </source>
</evidence>
<dbReference type="EMBL" id="CP053921">
    <property type="protein sequence ID" value="QKG72120.1"/>
    <property type="molecule type" value="Genomic_DNA"/>
</dbReference>
<name>A0A7D3XCX7_9SPHN</name>
<dbReference type="PANTHER" id="PTHR24567">
    <property type="entry name" value="CRP FAMILY TRANSCRIPTIONAL REGULATORY PROTEIN"/>
    <property type="match status" value="1"/>
</dbReference>
<dbReference type="Gene3D" id="2.60.120.10">
    <property type="entry name" value="Jelly Rolls"/>
    <property type="match status" value="1"/>
</dbReference>
<dbReference type="GO" id="GO:0003700">
    <property type="term" value="F:DNA-binding transcription factor activity"/>
    <property type="evidence" value="ECO:0007669"/>
    <property type="project" value="InterPro"/>
</dbReference>
<evidence type="ECO:0000259" key="4">
    <source>
        <dbReference type="PROSITE" id="PS51063"/>
    </source>
</evidence>
<dbReference type="InterPro" id="IPR014710">
    <property type="entry name" value="RmlC-like_jellyroll"/>
</dbReference>
<dbReference type="InterPro" id="IPR012318">
    <property type="entry name" value="HTH_CRP"/>
</dbReference>
<dbReference type="CDD" id="cd00092">
    <property type="entry name" value="HTH_CRP"/>
    <property type="match status" value="1"/>
</dbReference>
<dbReference type="InterPro" id="IPR036390">
    <property type="entry name" value="WH_DNA-bd_sf"/>
</dbReference>
<keyword evidence="6" id="KW-1185">Reference proteome</keyword>
<evidence type="ECO:0000256" key="3">
    <source>
        <dbReference type="ARBA" id="ARBA00023163"/>
    </source>
</evidence>
<dbReference type="PROSITE" id="PS51063">
    <property type="entry name" value="HTH_CRP_2"/>
    <property type="match status" value="1"/>
</dbReference>
<sequence length="233" mass="25398">MLKQTQILDRFAARLASGEICDASRLQFAAASRVVSLKRDEQARLDESCDQLVFLGSGSTKLVARASQDREQVIAFHFEGDLVCVPARARHSYQLVALRETDIVAMPFDKVVELAGEQREILVSLLDAMRASLARCREKAIALGRKTAPERVASFLVDMAGRTGKIDGKAIILPLPMSRRDIADSLGITIETVSRQLTKLRESGVIETVGRSQIKILDLTTLTEGAGFLSGAS</sequence>
<feature type="domain" description="HTH crp-type" evidence="4">
    <location>
        <begin position="146"/>
        <end position="220"/>
    </location>
</feature>
<protein>
    <submittedName>
        <fullName evidence="5">Helix-turn-helix domain-containing protein</fullName>
    </submittedName>
</protein>
<dbReference type="PROSITE" id="PS00042">
    <property type="entry name" value="HTH_CRP_1"/>
    <property type="match status" value="1"/>
</dbReference>
<evidence type="ECO:0000256" key="1">
    <source>
        <dbReference type="ARBA" id="ARBA00023015"/>
    </source>
</evidence>
<gene>
    <name evidence="5" type="ORF">HQR01_12500</name>
</gene>
<organism evidence="5 6">
    <name type="scientific">Erythrobacter mangrovi</name>
    <dbReference type="NCBI Taxonomy" id="2739433"/>
    <lineage>
        <taxon>Bacteria</taxon>
        <taxon>Pseudomonadati</taxon>
        <taxon>Pseudomonadota</taxon>
        <taxon>Alphaproteobacteria</taxon>
        <taxon>Sphingomonadales</taxon>
        <taxon>Erythrobacteraceae</taxon>
        <taxon>Erythrobacter/Porphyrobacter group</taxon>
        <taxon>Erythrobacter</taxon>
    </lineage>
</organism>
<dbReference type="PRINTS" id="PR00034">
    <property type="entry name" value="HTHCRP"/>
</dbReference>
<dbReference type="Pfam" id="PF13545">
    <property type="entry name" value="HTH_Crp_2"/>
    <property type="match status" value="1"/>
</dbReference>
<dbReference type="InterPro" id="IPR036388">
    <property type="entry name" value="WH-like_DNA-bd_sf"/>
</dbReference>
<dbReference type="FunFam" id="1.10.10.10:FF:000028">
    <property type="entry name" value="Fumarate/nitrate reduction transcriptional regulator Fnr"/>
    <property type="match status" value="1"/>
</dbReference>
<dbReference type="CDD" id="cd00038">
    <property type="entry name" value="CAP_ED"/>
    <property type="match status" value="1"/>
</dbReference>
<dbReference type="InterPro" id="IPR000595">
    <property type="entry name" value="cNMP-bd_dom"/>
</dbReference>
<dbReference type="InterPro" id="IPR050397">
    <property type="entry name" value="Env_Response_Regulators"/>
</dbReference>
<dbReference type="Gene3D" id="1.10.10.10">
    <property type="entry name" value="Winged helix-like DNA-binding domain superfamily/Winged helix DNA-binding domain"/>
    <property type="match status" value="1"/>
</dbReference>
<reference evidence="5 6" key="1">
    <citation type="submission" date="2020-05" db="EMBL/GenBank/DDBJ databases">
        <title>Erythrobacter mangrovi sp. nov., isolated from rhizosphere soil of mangrove plant (Kandelia candel).</title>
        <authorList>
            <person name="Ye Y.H."/>
        </authorList>
    </citation>
    <scope>NUCLEOTIDE SEQUENCE [LARGE SCALE GENOMIC DNA]</scope>
    <source>
        <strain evidence="5 6">EB310</strain>
    </source>
</reference>
<evidence type="ECO:0000313" key="6">
    <source>
        <dbReference type="Proteomes" id="UP000504693"/>
    </source>
</evidence>
<dbReference type="PANTHER" id="PTHR24567:SF75">
    <property type="entry name" value="FUMARATE AND NITRATE REDUCTION REGULATORY PROTEIN"/>
    <property type="match status" value="1"/>
</dbReference>
<dbReference type="InterPro" id="IPR018335">
    <property type="entry name" value="Tscrpt_reg_HTH_Crp-type_CS"/>
</dbReference>